<comment type="caution">
    <text evidence="1">The sequence shown here is derived from an EMBL/GenBank/DDBJ whole genome shotgun (WGS) entry which is preliminary data.</text>
</comment>
<evidence type="ECO:0000313" key="1">
    <source>
        <dbReference type="EMBL" id="OGG20597.1"/>
    </source>
</evidence>
<proteinExistence type="predicted"/>
<dbReference type="EMBL" id="MFJN01000041">
    <property type="protein sequence ID" value="OGG20597.1"/>
    <property type="molecule type" value="Genomic_DNA"/>
</dbReference>
<accession>A0A1F6A8H8</accession>
<protein>
    <submittedName>
        <fullName evidence="1">Uncharacterized protein</fullName>
    </submittedName>
</protein>
<evidence type="ECO:0000313" key="2">
    <source>
        <dbReference type="Proteomes" id="UP000177092"/>
    </source>
</evidence>
<reference evidence="1 2" key="1">
    <citation type="journal article" date="2016" name="Nat. Commun.">
        <title>Thousands of microbial genomes shed light on interconnected biogeochemical processes in an aquifer system.</title>
        <authorList>
            <person name="Anantharaman K."/>
            <person name="Brown C.T."/>
            <person name="Hug L.A."/>
            <person name="Sharon I."/>
            <person name="Castelle C.J."/>
            <person name="Probst A.J."/>
            <person name="Thomas B.C."/>
            <person name="Singh A."/>
            <person name="Wilkins M.J."/>
            <person name="Karaoz U."/>
            <person name="Brodie E.L."/>
            <person name="Williams K.H."/>
            <person name="Hubbard S.S."/>
            <person name="Banfield J.F."/>
        </authorList>
    </citation>
    <scope>NUCLEOTIDE SEQUENCE [LARGE SCALE GENOMIC DNA]</scope>
</reference>
<organism evidence="1 2">
    <name type="scientific">Candidatus Gottesmanbacteria bacterium RIFCSPHIGHO2_02_FULL_40_13</name>
    <dbReference type="NCBI Taxonomy" id="1798384"/>
    <lineage>
        <taxon>Bacteria</taxon>
        <taxon>Candidatus Gottesmaniibacteriota</taxon>
    </lineage>
</organism>
<name>A0A1F6A8H8_9BACT</name>
<gene>
    <name evidence="1" type="ORF">A3D03_05290</name>
</gene>
<dbReference type="Proteomes" id="UP000177092">
    <property type="component" value="Unassembled WGS sequence"/>
</dbReference>
<dbReference type="AlphaFoldDB" id="A0A1F6A8H8"/>
<sequence>MDVAPIIPAWANSRAVSVNIKIHVFADHAGVITKRLHPDGKIVAILVKVFFASFSAGDVVDPGVVGVHAGEKGGAGRTADAFGNKRVVKSGPFIDEVSFDVREFIIIHQLIKRSRV</sequence>